<comment type="subcellular location">
    <subcellularLocation>
        <location evidence="1">Nucleus</location>
    </subcellularLocation>
</comment>
<comment type="caution">
    <text evidence="8">The sequence shown here is derived from an EMBL/GenBank/DDBJ whole genome shotgun (WGS) entry which is preliminary data.</text>
</comment>
<feature type="compositionally biased region" description="Basic residues" evidence="5">
    <location>
        <begin position="680"/>
        <end position="689"/>
    </location>
</feature>
<evidence type="ECO:0000256" key="4">
    <source>
        <dbReference type="ARBA" id="ARBA00023242"/>
    </source>
</evidence>
<dbReference type="InterPro" id="IPR027417">
    <property type="entry name" value="P-loop_NTPase"/>
</dbReference>
<feature type="compositionally biased region" description="Polar residues" evidence="5">
    <location>
        <begin position="664"/>
        <end position="677"/>
    </location>
</feature>
<feature type="domain" description="Strawberry notch AAA" evidence="7">
    <location>
        <begin position="235"/>
        <end position="539"/>
    </location>
</feature>
<evidence type="ECO:0000259" key="7">
    <source>
        <dbReference type="Pfam" id="PF13872"/>
    </source>
</evidence>
<dbReference type="GO" id="GO:0042393">
    <property type="term" value="F:histone binding"/>
    <property type="evidence" value="ECO:0007669"/>
    <property type="project" value="TreeGrafter"/>
</dbReference>
<feature type="region of interest" description="Disordered" evidence="5">
    <location>
        <begin position="739"/>
        <end position="789"/>
    </location>
</feature>
<dbReference type="Pfam" id="PF13872">
    <property type="entry name" value="AAA_34"/>
    <property type="match status" value="1"/>
</dbReference>
<keyword evidence="4" id="KW-0539">Nucleus</keyword>
<gene>
    <name evidence="8" type="ORF">P5673_032048</name>
</gene>
<evidence type="ECO:0000256" key="5">
    <source>
        <dbReference type="SAM" id="MobiDB-lite"/>
    </source>
</evidence>
<dbReference type="Pfam" id="PF13871">
    <property type="entry name" value="Helicase_C_4"/>
    <property type="match status" value="1"/>
</dbReference>
<dbReference type="GO" id="GO:0031490">
    <property type="term" value="F:chromatin DNA binding"/>
    <property type="evidence" value="ECO:0007669"/>
    <property type="project" value="TreeGrafter"/>
</dbReference>
<dbReference type="Proteomes" id="UP001249851">
    <property type="component" value="Unassembled WGS sequence"/>
</dbReference>
<name>A0AAD9PRU6_ACRCE</name>
<dbReference type="InterPro" id="IPR026741">
    <property type="entry name" value="SNO"/>
</dbReference>
<evidence type="ECO:0000313" key="8">
    <source>
        <dbReference type="EMBL" id="KAK2547872.1"/>
    </source>
</evidence>
<feature type="compositionally biased region" description="Polar residues" evidence="5">
    <location>
        <begin position="779"/>
        <end position="789"/>
    </location>
</feature>
<keyword evidence="9" id="KW-1185">Reference proteome</keyword>
<feature type="domain" description="Strawberry notch helicase C" evidence="6">
    <location>
        <begin position="880"/>
        <end position="996"/>
    </location>
</feature>
<dbReference type="Gene3D" id="3.40.50.300">
    <property type="entry name" value="P-loop containing nucleotide triphosphate hydrolases"/>
    <property type="match status" value="2"/>
</dbReference>
<dbReference type="GO" id="GO:0006355">
    <property type="term" value="P:regulation of DNA-templated transcription"/>
    <property type="evidence" value="ECO:0007669"/>
    <property type="project" value="InterPro"/>
</dbReference>
<dbReference type="EMBL" id="JARQWQ010000164">
    <property type="protein sequence ID" value="KAK2547872.1"/>
    <property type="molecule type" value="Genomic_DNA"/>
</dbReference>
<organism evidence="8 9">
    <name type="scientific">Acropora cervicornis</name>
    <name type="common">Staghorn coral</name>
    <dbReference type="NCBI Taxonomy" id="6130"/>
    <lineage>
        <taxon>Eukaryota</taxon>
        <taxon>Metazoa</taxon>
        <taxon>Cnidaria</taxon>
        <taxon>Anthozoa</taxon>
        <taxon>Hexacorallia</taxon>
        <taxon>Scleractinia</taxon>
        <taxon>Astrocoeniina</taxon>
        <taxon>Acroporidae</taxon>
        <taxon>Acropora</taxon>
    </lineage>
</organism>
<comment type="similarity">
    <text evidence="2">Belongs to the SBNO family.</text>
</comment>
<dbReference type="GO" id="GO:0009967">
    <property type="term" value="P:positive regulation of signal transduction"/>
    <property type="evidence" value="ECO:0007669"/>
    <property type="project" value="UniProtKB-ARBA"/>
</dbReference>
<evidence type="ECO:0000256" key="2">
    <source>
        <dbReference type="ARBA" id="ARBA00006992"/>
    </source>
</evidence>
<evidence type="ECO:0000259" key="6">
    <source>
        <dbReference type="Pfam" id="PF13871"/>
    </source>
</evidence>
<proteinExistence type="inferred from homology"/>
<evidence type="ECO:0000256" key="3">
    <source>
        <dbReference type="ARBA" id="ARBA00023054"/>
    </source>
</evidence>
<reference evidence="8" key="2">
    <citation type="journal article" date="2023" name="Science">
        <title>Genomic signatures of disease resistance in endangered staghorn corals.</title>
        <authorList>
            <person name="Vollmer S.V."/>
            <person name="Selwyn J.D."/>
            <person name="Despard B.A."/>
            <person name="Roesel C.L."/>
        </authorList>
    </citation>
    <scope>NUCLEOTIDE SEQUENCE</scope>
    <source>
        <strain evidence="8">K2</strain>
    </source>
</reference>
<reference evidence="8" key="1">
    <citation type="journal article" date="2023" name="G3 (Bethesda)">
        <title>Whole genome assembly and annotation of the endangered Caribbean coral Acropora cervicornis.</title>
        <authorList>
            <person name="Selwyn J.D."/>
            <person name="Vollmer S.V."/>
        </authorList>
    </citation>
    <scope>NUCLEOTIDE SEQUENCE</scope>
    <source>
        <strain evidence="8">K2</strain>
    </source>
</reference>
<evidence type="ECO:0000256" key="1">
    <source>
        <dbReference type="ARBA" id="ARBA00004123"/>
    </source>
</evidence>
<dbReference type="GO" id="GO:0005634">
    <property type="term" value="C:nucleus"/>
    <property type="evidence" value="ECO:0007669"/>
    <property type="project" value="UniProtKB-SubCell"/>
</dbReference>
<dbReference type="AlphaFoldDB" id="A0AAD9PRU6"/>
<sequence length="1062" mass="115291">MGEANESIISYEDLLSTALGESGLDLDDLFGNVAGNVLSQATFNDSDVLCSGDSDFLDSINVTGDFSQDNSFINFAAPNNSLLSSSFASAVPNIQVSEVQQTFLEQPPTIASLFNQGTSGQSDFNNQSEQLTNAAAPLGAPCINSSAPSPLLLNLLNSGNGLQMSSIGSVTEPMEQLNSENGDSRLESSPDVTINHVEVRKSGVNEDEEEDEEEELGHTDTYAEYVPSKLTIGRRHPDPVVETSSLSSVTPPDIWYVLKLPQEVIDYCHLSALQLEAVVYACQQHETFLADGTRAGFLIGDGAGVGKGRTVAGIIYENYLRGRKRALWFSVSNDLKYDAERDLNDIGCSIDVSLLNKFKYKAKLSSKVNGKVKKGVVFATYSSLIGESQGQEKYNTRMSQLLNWCGHDFDGVIVLDECHKAKNLVPTGSSKPTKTGLAVLELQNKLPKARVVYCSATGASEPKNMAYMSRLGIWGPGTPFREFSDFIQAVEKRGVGAMEIVAMDMKLRGMYMTRQLSFAGVTFDIKELPLSLDFIDMYNDSVKLWIEAREKFEQAAELMGADGRAKKTIWGQFWSAHQRFFKYLCIASKVDNVVDIAKEAIDHGKCVIVGLQSTGEARTLEQLEESGGDLTDFVSTAKGVLQSLIKKHFPAPGNKLEELLGFDSGTNGRSSPSSQQLTPVKRKKKAVVAPKPKKFKTAFERIYNISTSESDSDDSGKGTFSMQDEGLMNTVKEEEILTADSGESTAGEDDFNPFGNSGSEDEDPWLHRKSKKGSRGKSLTGSPDISAADPTSNVLAAAGLKVSNMSWSIPSQQETARQINGINYSRNSPLGHLNKLHHSASAPAFSSLTVSSSNAVDRCRSMKKELLAKVEILGNALPPNTLDKLIHDLGGPDNVAEMTGRKNRVVSNGDGTISYESRSKQDVPLELLNIAEKKRFMDGEKNVAVISEAASSGVSLQADRRAKNQRRRVHITLELPWSADKAIQQFGRSHRSNQHGKTALEAVLKAVTDQEVPMVPPPKDYGGNFLLDLSSHGEAVNDVSVQAFPGNSVFGTATNELHTCSA</sequence>
<dbReference type="InterPro" id="IPR039187">
    <property type="entry name" value="SNO_AAA"/>
</dbReference>
<dbReference type="InterPro" id="IPR026937">
    <property type="entry name" value="SBNO_Helicase_C_dom"/>
</dbReference>
<dbReference type="SUPFAM" id="SSF52540">
    <property type="entry name" value="P-loop containing nucleoside triphosphate hydrolases"/>
    <property type="match status" value="1"/>
</dbReference>
<dbReference type="PANTHER" id="PTHR12706:SF30">
    <property type="entry name" value="PROTEIN STRAWBERRY NOTCH-RELATED"/>
    <property type="match status" value="1"/>
</dbReference>
<accession>A0AAD9PRU6</accession>
<protein>
    <submittedName>
        <fullName evidence="8">Protein strawberry notch-like protein 1</fullName>
    </submittedName>
</protein>
<dbReference type="FunFam" id="3.40.50.300:FF:000282">
    <property type="entry name" value="Strawberry notch homolog 1 (Drosophila)"/>
    <property type="match status" value="1"/>
</dbReference>
<dbReference type="PANTHER" id="PTHR12706">
    <property type="entry name" value="STRAWBERRY NOTCH-RELATED"/>
    <property type="match status" value="1"/>
</dbReference>
<evidence type="ECO:0000313" key="9">
    <source>
        <dbReference type="Proteomes" id="UP001249851"/>
    </source>
</evidence>
<keyword evidence="3" id="KW-0175">Coiled coil</keyword>
<feature type="region of interest" description="Disordered" evidence="5">
    <location>
        <begin position="660"/>
        <end position="689"/>
    </location>
</feature>
<feature type="region of interest" description="Disordered" evidence="5">
    <location>
        <begin position="707"/>
        <end position="726"/>
    </location>
</feature>